<accession>A0AAI8C3E9</accession>
<dbReference type="CDD" id="cd00093">
    <property type="entry name" value="HTH_XRE"/>
    <property type="match status" value="1"/>
</dbReference>
<proteinExistence type="predicted"/>
<dbReference type="Proteomes" id="UP000069030">
    <property type="component" value="Chromosome"/>
</dbReference>
<evidence type="ECO:0000313" key="3">
    <source>
        <dbReference type="Proteomes" id="UP000069030"/>
    </source>
</evidence>
<dbReference type="SUPFAM" id="SSF47413">
    <property type="entry name" value="lambda repressor-like DNA-binding domains"/>
    <property type="match status" value="1"/>
</dbReference>
<gene>
    <name evidence="2" type="ORF">AS202_03285</name>
</gene>
<dbReference type="AlphaFoldDB" id="A0AAI8C3E9"/>
<name>A0AAI8C3E9_9FLAO</name>
<dbReference type="Gene3D" id="1.10.260.40">
    <property type="entry name" value="lambda repressor-like DNA-binding domains"/>
    <property type="match status" value="1"/>
</dbReference>
<sequence length="111" mass="12533">MSNTIGERLSIYIKEKNVSKKVFSEKIGLHYNYVVKMLKGSSNISSDTLTAVLVAYPNLNARWLTTGVGTMEYVEEEMRVIKVDDLADYIVKVLDDEAVQAKIKAVFNLKK</sequence>
<evidence type="ECO:0000259" key="1">
    <source>
        <dbReference type="Pfam" id="PF01381"/>
    </source>
</evidence>
<dbReference type="RefSeq" id="WP_058699095.1">
    <property type="nucleotide sequence ID" value="NZ_CP013690.1"/>
</dbReference>
<dbReference type="KEGG" id="mod:AS202_03285"/>
<dbReference type="InterPro" id="IPR001387">
    <property type="entry name" value="Cro/C1-type_HTH"/>
</dbReference>
<dbReference type="EMBL" id="CP013690">
    <property type="protein sequence ID" value="ALU25237.1"/>
    <property type="molecule type" value="Genomic_DNA"/>
</dbReference>
<reference evidence="2 3" key="1">
    <citation type="journal article" date="2016" name="J. Zhejiang Univ. Sci. B">
        <title>Antibiotic resistance mechanisms of Myroides sp.</title>
        <authorList>
            <person name="Hu S."/>
            <person name="Yuan S."/>
            <person name="Qu H."/>
            <person name="Jiang T."/>
            <person name="Zhou Y."/>
            <person name="Wang M."/>
            <person name="Ming D."/>
        </authorList>
    </citation>
    <scope>NUCLEOTIDE SEQUENCE [LARGE SCALE GENOMIC DNA]</scope>
    <source>
        <strain evidence="2 3">PR63039</strain>
    </source>
</reference>
<organism evidence="2 3">
    <name type="scientific">Myroides odoratimimus</name>
    <dbReference type="NCBI Taxonomy" id="76832"/>
    <lineage>
        <taxon>Bacteria</taxon>
        <taxon>Pseudomonadati</taxon>
        <taxon>Bacteroidota</taxon>
        <taxon>Flavobacteriia</taxon>
        <taxon>Flavobacteriales</taxon>
        <taxon>Flavobacteriaceae</taxon>
        <taxon>Myroides</taxon>
    </lineage>
</organism>
<protein>
    <recommendedName>
        <fullName evidence="1">HTH cro/C1-type domain-containing protein</fullName>
    </recommendedName>
</protein>
<dbReference type="GO" id="GO:0003677">
    <property type="term" value="F:DNA binding"/>
    <property type="evidence" value="ECO:0007669"/>
    <property type="project" value="InterPro"/>
</dbReference>
<dbReference type="Pfam" id="PF01381">
    <property type="entry name" value="HTH_3"/>
    <property type="match status" value="1"/>
</dbReference>
<feature type="domain" description="HTH cro/C1-type" evidence="1">
    <location>
        <begin position="12"/>
        <end position="57"/>
    </location>
</feature>
<evidence type="ECO:0000313" key="2">
    <source>
        <dbReference type="EMBL" id="ALU25237.1"/>
    </source>
</evidence>
<dbReference type="InterPro" id="IPR010982">
    <property type="entry name" value="Lambda_DNA-bd_dom_sf"/>
</dbReference>